<feature type="coiled-coil region" evidence="4">
    <location>
        <begin position="394"/>
        <end position="493"/>
    </location>
</feature>
<proteinExistence type="inferred from homology"/>
<keyword evidence="8" id="KW-1185">Reference proteome</keyword>
<dbReference type="KEGG" id="bliq:INP51_01180"/>
<dbReference type="Pfam" id="PF13558">
    <property type="entry name" value="SbcC_Walker_B"/>
    <property type="match status" value="1"/>
</dbReference>
<evidence type="ECO:0000313" key="7">
    <source>
        <dbReference type="EMBL" id="QOV19621.1"/>
    </source>
</evidence>
<feature type="compositionally biased region" description="Basic and acidic residues" evidence="5">
    <location>
        <begin position="657"/>
        <end position="681"/>
    </location>
</feature>
<organism evidence="7 8">
    <name type="scientific">Blautia liquoris</name>
    <dbReference type="NCBI Taxonomy" id="2779518"/>
    <lineage>
        <taxon>Bacteria</taxon>
        <taxon>Bacillati</taxon>
        <taxon>Bacillota</taxon>
        <taxon>Clostridia</taxon>
        <taxon>Lachnospirales</taxon>
        <taxon>Lachnospiraceae</taxon>
        <taxon>Blautia</taxon>
    </lineage>
</organism>
<dbReference type="Gene3D" id="3.40.50.300">
    <property type="entry name" value="P-loop containing nucleotide triphosphate hydrolases"/>
    <property type="match status" value="2"/>
</dbReference>
<evidence type="ECO:0000256" key="1">
    <source>
        <dbReference type="ARBA" id="ARBA00006930"/>
    </source>
</evidence>
<evidence type="ECO:0000313" key="8">
    <source>
        <dbReference type="Proteomes" id="UP000593601"/>
    </source>
</evidence>
<dbReference type="EMBL" id="CP063304">
    <property type="protein sequence ID" value="QOV19621.1"/>
    <property type="molecule type" value="Genomic_DNA"/>
</dbReference>
<feature type="coiled-coil region" evidence="4">
    <location>
        <begin position="698"/>
        <end position="732"/>
    </location>
</feature>
<accession>A0A7M2RHW8</accession>
<protein>
    <recommendedName>
        <fullName evidence="3">Nuclease SbcCD subunit C</fullName>
    </recommendedName>
</protein>
<evidence type="ECO:0000256" key="3">
    <source>
        <dbReference type="ARBA" id="ARBA00013368"/>
    </source>
</evidence>
<name>A0A7M2RHW8_9FIRM</name>
<comment type="subunit">
    <text evidence="2">Heterodimer of SbcC and SbcD.</text>
</comment>
<sequence length="1054" mass="121325">MKPLHVTMSAFGPYAGKTELDLQTFGGQGLFLITGDTGAGKTTIFDAIAFALYGEASGDIRTTDTMRSDFAEPEMKTYVELTFLHRQKTYRVIRNPRYLRPKKSGEGTTAENADAVLEMPDGTVITGFRDVTAKITDLLGINYKQFKQIAMLAQGEFLKLLLADSKERGDIFHRVFGTELYQLAGRLLKERERDAKRNCEDAQNEIMQYFSLVSCSEDEWGTKFQTQLKDAAIHDSDELFEQVKKLVKKDRSLQENLREKLKDSQRRLSDQITVIAAATALNQLFDQRDTARKKEEEMLSHRDDHMRQKKDLEDAKHARYTIYPLEKDFLREQEKEDKLKEEIDVLQEKISVLSGQMNLAGDEYKKQTERAPEREKLASAMDHLAKMLPAYDQADLLKDQLRTLAKKRADLLDEQESLLRQKERMKIQKDELRAALEQMSNLEIQLARCEQESEQIQTKSEHLDNVKSHVDNLLKMKQESGKLQKDFQKAQDQFRKDSRIYDENEMAFYREQAGIMAEKLEDKTPCPVCGSTEHPAKAVIAGSAPSEAELLMLRKRTENSREKMQDCSRKAAAKAAETDLAGEQLKQMVEKLFSEGEFCTEGMFNSERLTNLQQLLDAQMLRCSELTKEYVQRKKMCQRSIRDKKAHKEQLALTERQLQENEARRSEVDEEKTHVSFEADSKAGELKNIQSSLEYEDRQQAKEQMMGWEKELKRQKDDFQKAEKAYYDLRNDHNSNRLLLGDKVEQYTETGRLKKKAFLLYQERLTAVGFKNEASYQAAKKTEDEIRESENRIRKFEDDQKSIVQELGRLEIETKGKERQDLDRLMAQKVQTEQEKEKIDGEFRKVLSRLGNNELILKSLEKVRKNFSEYTKKYLLISDLSKTANGELSGKQKLAFEQYVQAAYFRQILMEANKRLREMTNGRYELVRRESASDFRSQTGLDIDVMDHYTGRLRSVKSLSGGESFKASLSLALGLSDVIQGHAGGVEIDTLFIDEGFGALDEQSLEQAIQTLARLADGNRLVGIISHVSELKERIDRQVIIKKSNKGSSIHIRS</sequence>
<dbReference type="PANTHER" id="PTHR32114:SF2">
    <property type="entry name" value="ABC TRANSPORTER ABCH.3"/>
    <property type="match status" value="1"/>
</dbReference>
<dbReference type="GO" id="GO:0016887">
    <property type="term" value="F:ATP hydrolysis activity"/>
    <property type="evidence" value="ECO:0007669"/>
    <property type="project" value="InterPro"/>
</dbReference>
<evidence type="ECO:0000256" key="4">
    <source>
        <dbReference type="SAM" id="Coils"/>
    </source>
</evidence>
<feature type="coiled-coil region" evidence="4">
    <location>
        <begin position="772"/>
        <end position="842"/>
    </location>
</feature>
<dbReference type="Proteomes" id="UP000593601">
    <property type="component" value="Chromosome"/>
</dbReference>
<dbReference type="GO" id="GO:0006302">
    <property type="term" value="P:double-strand break repair"/>
    <property type="evidence" value="ECO:0007669"/>
    <property type="project" value="InterPro"/>
</dbReference>
<feature type="domain" description="Rad50/SbcC-type AAA" evidence="6">
    <location>
        <begin position="6"/>
        <end position="263"/>
    </location>
</feature>
<evidence type="ECO:0000256" key="2">
    <source>
        <dbReference type="ARBA" id="ARBA00011322"/>
    </source>
</evidence>
<dbReference type="Pfam" id="PF13476">
    <property type="entry name" value="AAA_23"/>
    <property type="match status" value="1"/>
</dbReference>
<evidence type="ECO:0000256" key="5">
    <source>
        <dbReference type="SAM" id="MobiDB-lite"/>
    </source>
</evidence>
<dbReference type="AlphaFoldDB" id="A0A7M2RHW8"/>
<keyword evidence="4" id="KW-0175">Coiled coil</keyword>
<dbReference type="SUPFAM" id="SSF52540">
    <property type="entry name" value="P-loop containing nucleoside triphosphate hydrolases"/>
    <property type="match status" value="1"/>
</dbReference>
<dbReference type="InterPro" id="IPR038729">
    <property type="entry name" value="Rad50/SbcC_AAA"/>
</dbReference>
<reference evidence="7 8" key="1">
    <citation type="submission" date="2020-10" db="EMBL/GenBank/DDBJ databases">
        <title>Blautia liquoris sp.nov., isolated from the mud in a fermentation cellar used for the production of Chinese strong-flavoured liquor.</title>
        <authorList>
            <person name="Lu L."/>
        </authorList>
    </citation>
    <scope>NUCLEOTIDE SEQUENCE [LARGE SCALE GENOMIC DNA]</scope>
    <source>
        <strain evidence="7 8">LZLJ-3</strain>
    </source>
</reference>
<gene>
    <name evidence="7" type="ORF">INP51_01180</name>
</gene>
<dbReference type="InterPro" id="IPR027417">
    <property type="entry name" value="P-loop_NTPase"/>
</dbReference>
<evidence type="ECO:0000259" key="6">
    <source>
        <dbReference type="Pfam" id="PF13476"/>
    </source>
</evidence>
<feature type="region of interest" description="Disordered" evidence="5">
    <location>
        <begin position="642"/>
        <end position="681"/>
    </location>
</feature>
<dbReference type="PANTHER" id="PTHR32114">
    <property type="entry name" value="ABC TRANSPORTER ABCH.3"/>
    <property type="match status" value="1"/>
</dbReference>
<feature type="coiled-coil region" evidence="4">
    <location>
        <begin position="329"/>
        <end position="356"/>
    </location>
</feature>
<dbReference type="RefSeq" id="WP_193735941.1">
    <property type="nucleotide sequence ID" value="NZ_CP063304.1"/>
</dbReference>
<dbReference type="PROSITE" id="PS00675">
    <property type="entry name" value="SIGMA54_INTERACT_1"/>
    <property type="match status" value="1"/>
</dbReference>
<dbReference type="InterPro" id="IPR025662">
    <property type="entry name" value="Sigma_54_int_dom_ATP-bd_1"/>
</dbReference>
<comment type="similarity">
    <text evidence="1">Belongs to the SMC family. SbcC subfamily.</text>
</comment>